<feature type="domain" description="Cytochrome c" evidence="6">
    <location>
        <begin position="43"/>
        <end position="122"/>
    </location>
</feature>
<evidence type="ECO:0000256" key="5">
    <source>
        <dbReference type="SAM" id="SignalP"/>
    </source>
</evidence>
<proteinExistence type="predicted"/>
<protein>
    <submittedName>
        <fullName evidence="7">Cytochrome C oxidase, cbb3-type, subunit III</fullName>
    </submittedName>
</protein>
<keyword evidence="5" id="KW-0732">Signal</keyword>
<keyword evidence="1 4" id="KW-0349">Heme</keyword>
<dbReference type="SUPFAM" id="SSF46626">
    <property type="entry name" value="Cytochrome c"/>
    <property type="match status" value="1"/>
</dbReference>
<evidence type="ECO:0000313" key="8">
    <source>
        <dbReference type="Proteomes" id="UP000184096"/>
    </source>
</evidence>
<dbReference type="Pfam" id="PF13442">
    <property type="entry name" value="Cytochrome_CBB3"/>
    <property type="match status" value="1"/>
</dbReference>
<dbReference type="PANTHER" id="PTHR35008:SF9">
    <property type="entry name" value="CYTOCHROME C DOMAIN-CONTAINING PROTEIN"/>
    <property type="match status" value="1"/>
</dbReference>
<accession>A0A1M7TDG5</accession>
<dbReference type="InterPro" id="IPR051459">
    <property type="entry name" value="Cytochrome_c-type_DH"/>
</dbReference>
<gene>
    <name evidence="7" type="ORF">SAMN05444170_1427</name>
</gene>
<dbReference type="AlphaFoldDB" id="A0A1M7TDG5"/>
<feature type="signal peptide" evidence="5">
    <location>
        <begin position="1"/>
        <end position="27"/>
    </location>
</feature>
<dbReference type="GO" id="GO:0009055">
    <property type="term" value="F:electron transfer activity"/>
    <property type="evidence" value="ECO:0007669"/>
    <property type="project" value="InterPro"/>
</dbReference>
<name>A0A1M7TDG5_9BRAD</name>
<dbReference type="Proteomes" id="UP000184096">
    <property type="component" value="Chromosome I"/>
</dbReference>
<evidence type="ECO:0000313" key="7">
    <source>
        <dbReference type="EMBL" id="SHN68780.1"/>
    </source>
</evidence>
<dbReference type="InterPro" id="IPR009056">
    <property type="entry name" value="Cyt_c-like_dom"/>
</dbReference>
<reference evidence="8" key="1">
    <citation type="submission" date="2016-11" db="EMBL/GenBank/DDBJ databases">
        <authorList>
            <person name="Varghese N."/>
            <person name="Submissions S."/>
        </authorList>
    </citation>
    <scope>NUCLEOTIDE SEQUENCE [LARGE SCALE GENOMIC DNA]</scope>
    <source>
        <strain evidence="8">GAS401</strain>
    </source>
</reference>
<dbReference type="GO" id="GO:0020037">
    <property type="term" value="F:heme binding"/>
    <property type="evidence" value="ECO:0007669"/>
    <property type="project" value="InterPro"/>
</dbReference>
<evidence type="ECO:0000259" key="6">
    <source>
        <dbReference type="PROSITE" id="PS51007"/>
    </source>
</evidence>
<dbReference type="Gene3D" id="1.10.760.10">
    <property type="entry name" value="Cytochrome c-like domain"/>
    <property type="match status" value="1"/>
</dbReference>
<dbReference type="GO" id="GO:0046872">
    <property type="term" value="F:metal ion binding"/>
    <property type="evidence" value="ECO:0007669"/>
    <property type="project" value="UniProtKB-KW"/>
</dbReference>
<sequence>MTSYGYCSTAVCLALIALAPSVGRAIAESNSPSSAILSPGSRFSESNGAELFAGICQGCHMPDGRGAAGAGYYPSLVNNKNLEAKAYPVYVVVRGQRAMPPVGSMMSDDQVAEVVNYLRTHFGNQYQDTVTVEDVKLVRP</sequence>
<evidence type="ECO:0000256" key="3">
    <source>
        <dbReference type="ARBA" id="ARBA00023004"/>
    </source>
</evidence>
<organism evidence="7 8">
    <name type="scientific">Bradyrhizobium erythrophlei</name>
    <dbReference type="NCBI Taxonomy" id="1437360"/>
    <lineage>
        <taxon>Bacteria</taxon>
        <taxon>Pseudomonadati</taxon>
        <taxon>Pseudomonadota</taxon>
        <taxon>Alphaproteobacteria</taxon>
        <taxon>Hyphomicrobiales</taxon>
        <taxon>Nitrobacteraceae</taxon>
        <taxon>Bradyrhizobium</taxon>
    </lineage>
</organism>
<evidence type="ECO:0000256" key="2">
    <source>
        <dbReference type="ARBA" id="ARBA00022723"/>
    </source>
</evidence>
<dbReference type="InterPro" id="IPR036909">
    <property type="entry name" value="Cyt_c-like_dom_sf"/>
</dbReference>
<dbReference type="OrthoDB" id="5523448at2"/>
<keyword evidence="8" id="KW-1185">Reference proteome</keyword>
<evidence type="ECO:0000256" key="4">
    <source>
        <dbReference type="PROSITE-ProRule" id="PRU00433"/>
    </source>
</evidence>
<dbReference type="EMBL" id="LT670849">
    <property type="protein sequence ID" value="SHN68780.1"/>
    <property type="molecule type" value="Genomic_DNA"/>
</dbReference>
<dbReference type="PROSITE" id="PS51007">
    <property type="entry name" value="CYTC"/>
    <property type="match status" value="1"/>
</dbReference>
<feature type="chain" id="PRO_5012545714" evidence="5">
    <location>
        <begin position="28"/>
        <end position="140"/>
    </location>
</feature>
<keyword evidence="3 4" id="KW-0408">Iron</keyword>
<keyword evidence="2 4" id="KW-0479">Metal-binding</keyword>
<evidence type="ECO:0000256" key="1">
    <source>
        <dbReference type="ARBA" id="ARBA00022617"/>
    </source>
</evidence>
<dbReference type="PANTHER" id="PTHR35008">
    <property type="entry name" value="BLL4482 PROTEIN-RELATED"/>
    <property type="match status" value="1"/>
</dbReference>